<dbReference type="EMBL" id="LTDF01000076">
    <property type="protein sequence ID" value="KXT51141.1"/>
    <property type="molecule type" value="Genomic_DNA"/>
</dbReference>
<dbReference type="Proteomes" id="UP000070319">
    <property type="component" value="Unassembled WGS sequence"/>
</dbReference>
<gene>
    <name evidence="1" type="ORF">HMPREF2531_02138</name>
</gene>
<reference evidence="1 2" key="1">
    <citation type="submission" date="2016-02" db="EMBL/GenBank/DDBJ databases">
        <authorList>
            <person name="Wen L."/>
            <person name="He K."/>
            <person name="Yang H."/>
        </authorList>
    </citation>
    <scope>NUCLEOTIDE SEQUENCE [LARGE SCALE GENOMIC DNA]</scope>
    <source>
        <strain evidence="1 2">KLE1704</strain>
    </source>
</reference>
<evidence type="ECO:0000313" key="2">
    <source>
        <dbReference type="Proteomes" id="UP000070319"/>
    </source>
</evidence>
<accession>A0A139LI64</accession>
<comment type="caution">
    <text evidence="1">The sequence shown here is derived from an EMBL/GenBank/DDBJ whole genome shotgun (WGS) entry which is preliminary data.</text>
</comment>
<name>A0A139LI64_9BACE</name>
<proteinExistence type="predicted"/>
<evidence type="ECO:0000313" key="1">
    <source>
        <dbReference type="EMBL" id="KXT51141.1"/>
    </source>
</evidence>
<dbReference type="AlphaFoldDB" id="A0A139LI64"/>
<protein>
    <submittedName>
        <fullName evidence="1">Uncharacterized protein</fullName>
    </submittedName>
</protein>
<dbReference type="PATRIC" id="fig|329854.7.peg.2180"/>
<sequence length="374" mass="43626">MQTKIIFLTNIQFMLHHVNDMYVDEISSEFFVEMWDLSHIYGVYDESNFSGALKIESISQFSEGLLKFKNDFRVLVITNILNAKLKLIYTILKKYDIPIICISKDSFAASLEKRGKLRYLRYFRKEEQLRSILKATPILKHILEKRSVRGLPYDYLMGGSNYYPEQSRCFLRIHQIKYDEFLRAKTCDSIVKGKYLLYVGSAPTTHPMYCNKSNSLNHEDYMCAMRSYFEKVEKDIGLEIVISGHPKGRYLAKDWGGRKIYIGNTAELIHHCEGVICHFSTSLVNAVLEYKPIQILYNKEMLSSAYGPSMVAGLELGRICKTDVCDINDYHKWNLDVNKLAYDEFLENEIVYIQYKRKSNSELICGYLKEISKY</sequence>
<organism evidence="1">
    <name type="scientific">Bacteroides intestinalis</name>
    <dbReference type="NCBI Taxonomy" id="329854"/>
    <lineage>
        <taxon>Bacteria</taxon>
        <taxon>Pseudomonadati</taxon>
        <taxon>Bacteroidota</taxon>
        <taxon>Bacteroidia</taxon>
        <taxon>Bacteroidales</taxon>
        <taxon>Bacteroidaceae</taxon>
        <taxon>Bacteroides</taxon>
    </lineage>
</organism>